<dbReference type="RefSeq" id="XP_024514438.1">
    <property type="nucleotide sequence ID" value="XM_024658757.1"/>
</dbReference>
<sequence>MRYPFTSPPPVTNYPFSSSPLNPYTHPHSFSNVCPSMPASSSSPPHSSPTPCSRQLPHPAPLFRSSPVSGKSKLLTRFQRSARKSLPSSLTAGPSDLGTRDTDLFSEGTTPLEGAMWRERFSRRMEERERRRKARDANLNRRRGIDGLGLSGVTLDEDEAERKAQEDDEEIFRRIVILQRKKANHAALVSEEQETGGSDPNLPEFWEEELETMKNEERELLRKLDQHVEDGPWNERSEIEEDIWAREAAEAEEVEREAEMAKMMEDFERNALLGMPSHQHSQPSQKQQHHFIGDVDMDVDWNRIDSIDTE</sequence>
<dbReference type="OrthoDB" id="2596783at2759"/>
<dbReference type="AlphaFoldDB" id="A0A0S2LJ30"/>
<feature type="region of interest" description="Disordered" evidence="2">
    <location>
        <begin position="1"/>
        <end position="20"/>
    </location>
</feature>
<feature type="compositionally biased region" description="Low complexity" evidence="2">
    <location>
        <begin position="35"/>
        <end position="53"/>
    </location>
</feature>
<name>A0A0S2LJ30_CRYD1</name>
<dbReference type="EMBL" id="AE017350">
    <property type="protein sequence ID" value="ALO60899.1"/>
    <property type="molecule type" value="Genomic_DNA"/>
</dbReference>
<feature type="coiled-coil region" evidence="1">
    <location>
        <begin position="207"/>
        <end position="266"/>
    </location>
</feature>
<dbReference type="GeneID" id="36393055"/>
<gene>
    <name evidence="3" type="ordered locus">CNJ00905</name>
</gene>
<dbReference type="Proteomes" id="UP000002149">
    <property type="component" value="Chromosome 10"/>
</dbReference>
<keyword evidence="4" id="KW-1185">Reference proteome</keyword>
<feature type="compositionally biased region" description="Pro residues" evidence="2">
    <location>
        <begin position="1"/>
        <end position="12"/>
    </location>
</feature>
<evidence type="ECO:0000256" key="1">
    <source>
        <dbReference type="SAM" id="Coils"/>
    </source>
</evidence>
<evidence type="ECO:0000313" key="3">
    <source>
        <dbReference type="EMBL" id="ALO60899.1"/>
    </source>
</evidence>
<dbReference type="KEGG" id="cne:CNJ00905"/>
<proteinExistence type="predicted"/>
<evidence type="ECO:0000256" key="2">
    <source>
        <dbReference type="SAM" id="MobiDB-lite"/>
    </source>
</evidence>
<dbReference type="PaxDb" id="214684-A0A0S2LJ30"/>
<organism evidence="3 4">
    <name type="scientific">Cryptococcus deneoformans (strain JEC21 / ATCC MYA-565)</name>
    <name type="common">Cryptococcus neoformans var. neoformans serotype D</name>
    <dbReference type="NCBI Taxonomy" id="214684"/>
    <lineage>
        <taxon>Eukaryota</taxon>
        <taxon>Fungi</taxon>
        <taxon>Dikarya</taxon>
        <taxon>Basidiomycota</taxon>
        <taxon>Agaricomycotina</taxon>
        <taxon>Tremellomycetes</taxon>
        <taxon>Tremellales</taxon>
        <taxon>Cryptococcaceae</taxon>
        <taxon>Cryptococcus</taxon>
        <taxon>Cryptococcus neoformans species complex</taxon>
    </lineage>
</organism>
<dbReference type="VEuPathDB" id="FungiDB:CNJ00905"/>
<accession>A0A0S2LJ30</accession>
<reference evidence="3 4" key="1">
    <citation type="journal article" date="2005" name="Science">
        <title>The genome of the basidiomycetous yeast and human pathogen Cryptococcus neoformans.</title>
        <authorList>
            <person name="Loftus B.J."/>
            <person name="Fung E."/>
            <person name="Roncaglia P."/>
            <person name="Rowley D."/>
            <person name="Amedeo P."/>
            <person name="Bruno D."/>
            <person name="Vamathevan J."/>
            <person name="Miranda M."/>
            <person name="Anderson I.J."/>
            <person name="Fraser J.A."/>
            <person name="Allen J.E."/>
            <person name="Bosdet I.E."/>
            <person name="Brent M.R."/>
            <person name="Chiu R."/>
            <person name="Doering T.L."/>
            <person name="Donlin M.J."/>
            <person name="D'Souza C.A."/>
            <person name="Fox D.S."/>
            <person name="Grinberg V."/>
            <person name="Fu J."/>
            <person name="Fukushima M."/>
            <person name="Haas B.J."/>
            <person name="Huang J.C."/>
            <person name="Janbon G."/>
            <person name="Jones S.J."/>
            <person name="Koo H.L."/>
            <person name="Krzywinski M.I."/>
            <person name="Kwon-Chung J.K."/>
            <person name="Lengeler K.B."/>
            <person name="Maiti R."/>
            <person name="Marra M.A."/>
            <person name="Marra R.E."/>
            <person name="Mathewson C.A."/>
            <person name="Mitchell T.G."/>
            <person name="Pertea M."/>
            <person name="Riggs F.R."/>
            <person name="Salzberg S.L."/>
            <person name="Schein J.E."/>
            <person name="Shvartsbeyn A."/>
            <person name="Shin H."/>
            <person name="Shumway M."/>
            <person name="Specht C.A."/>
            <person name="Suh B.B."/>
            <person name="Tenney A."/>
            <person name="Utterback T.R."/>
            <person name="Wickes B.L."/>
            <person name="Wortman J.R."/>
            <person name="Wye N.H."/>
            <person name="Kronstad J.W."/>
            <person name="Lodge J.K."/>
            <person name="Heitman J."/>
            <person name="Davis R.W."/>
            <person name="Fraser C.M."/>
            <person name="Hyman R.W."/>
        </authorList>
    </citation>
    <scope>NUCLEOTIDE SEQUENCE [LARGE SCALE GENOMIC DNA]</scope>
    <source>
        <strain evidence="4">JEC21 / ATCC MYA-565</strain>
    </source>
</reference>
<evidence type="ECO:0000313" key="4">
    <source>
        <dbReference type="Proteomes" id="UP000002149"/>
    </source>
</evidence>
<feature type="region of interest" description="Disordered" evidence="2">
    <location>
        <begin position="27"/>
        <end position="108"/>
    </location>
</feature>
<dbReference type="InParanoid" id="A0A0S2LJ30"/>
<protein>
    <submittedName>
        <fullName evidence="3">Uncharacterized protein</fullName>
    </submittedName>
</protein>
<keyword evidence="1" id="KW-0175">Coiled coil</keyword>